<reference evidence="7 8" key="1">
    <citation type="submission" date="2017-09" db="EMBL/GenBank/DDBJ databases">
        <title>Depth-based differentiation of microbial function through sediment-hosted aquifers and enrichment of novel symbionts in the deep terrestrial subsurface.</title>
        <authorList>
            <person name="Probst A.J."/>
            <person name="Ladd B."/>
            <person name="Jarett J.K."/>
            <person name="Geller-Mcgrath D.E."/>
            <person name="Sieber C.M."/>
            <person name="Emerson J.B."/>
            <person name="Anantharaman K."/>
            <person name="Thomas B.C."/>
            <person name="Malmstrom R."/>
            <person name="Stieglmeier M."/>
            <person name="Klingl A."/>
            <person name="Woyke T."/>
            <person name="Ryan C.M."/>
            <person name="Banfield J.F."/>
        </authorList>
    </citation>
    <scope>NUCLEOTIDE SEQUENCE [LARGE SCALE GENOMIC DNA]</scope>
    <source>
        <strain evidence="7">CG17_big_fil_post_rev_8_21_14_2_50_48_46</strain>
    </source>
</reference>
<evidence type="ECO:0000259" key="6">
    <source>
        <dbReference type="Pfam" id="PF00501"/>
    </source>
</evidence>
<dbReference type="Pfam" id="PF00501">
    <property type="entry name" value="AMP-binding"/>
    <property type="match status" value="1"/>
</dbReference>
<proteinExistence type="inferred from homology"/>
<organism evidence="7 8">
    <name type="scientific">bacterium (Candidatus Blackallbacteria) CG17_big_fil_post_rev_8_21_14_2_50_48_46</name>
    <dbReference type="NCBI Taxonomy" id="2014261"/>
    <lineage>
        <taxon>Bacteria</taxon>
        <taxon>Candidatus Blackallbacteria</taxon>
    </lineage>
</organism>
<dbReference type="InterPro" id="IPR042099">
    <property type="entry name" value="ANL_N_sf"/>
</dbReference>
<dbReference type="EMBL" id="PFFQ01000053">
    <property type="protein sequence ID" value="PIW15206.1"/>
    <property type="molecule type" value="Genomic_DNA"/>
</dbReference>
<dbReference type="InterPro" id="IPR000873">
    <property type="entry name" value="AMP-dep_synth/lig_dom"/>
</dbReference>
<protein>
    <submittedName>
        <fullName evidence="7">O-succinylbenzoate--CoA ligase</fullName>
    </submittedName>
</protein>
<accession>A0A2M7G0Q0</accession>
<dbReference type="SUPFAM" id="SSF56801">
    <property type="entry name" value="Acetyl-CoA synthetase-like"/>
    <property type="match status" value="1"/>
</dbReference>
<sequence length="456" mass="49903">MKKTGLYLGNAEIQMRLPGLRQCLKAEGIQSGQRVALLGPPSPFYGLLFWGLWSLGAITCPLNPAFPAILRQGLSADCDRVISVQPEGLSLERWLDWNALAESVSDSSEGLSALPWQTLNPEQPICQILTSGSSGAPKAALHSWGNYRSSAEGSAHVFPLGVEDRWLVALPLFHVGGLAILVRTALAGATAVFPEPGQSLAEALQSLKPTHLSLVPTQLYRLLDQPLAHESLRACRAILLGGSAIPSALIQRGVDLGLKLYTSYGSTEMSSQICTTAAGASFEELQTSGRLLPGRELSFSPQGELLVRGLTRFLGYWKEGDLEQPFDTEGWFATGDLGEFTSEGWLRVLGRKDHRFISGGENIQPEVIERVLLTYEGVYQALVVPLADPEFGQRPVAILEADPWPERWALRNFLKQFLPGFMLPDHFLPWPQVAERGLKPNRQNFQAYAQKILAQG</sequence>
<dbReference type="InterPro" id="IPR010192">
    <property type="entry name" value="MenE"/>
</dbReference>
<dbReference type="NCBIfam" id="TIGR01923">
    <property type="entry name" value="menE"/>
    <property type="match status" value="1"/>
</dbReference>
<comment type="caution">
    <text evidence="7">The sequence shown here is derived from an EMBL/GenBank/DDBJ whole genome shotgun (WGS) entry which is preliminary data.</text>
</comment>
<dbReference type="GO" id="GO:0009234">
    <property type="term" value="P:menaquinone biosynthetic process"/>
    <property type="evidence" value="ECO:0007669"/>
    <property type="project" value="UniProtKB-KW"/>
</dbReference>
<dbReference type="Gene3D" id="3.30.300.30">
    <property type="match status" value="1"/>
</dbReference>
<keyword evidence="4" id="KW-0547">Nucleotide-binding</keyword>
<evidence type="ECO:0000256" key="5">
    <source>
        <dbReference type="ARBA" id="ARBA00022840"/>
    </source>
</evidence>
<feature type="domain" description="AMP-dependent synthetase/ligase" evidence="6">
    <location>
        <begin position="22"/>
        <end position="317"/>
    </location>
</feature>
<evidence type="ECO:0000256" key="2">
    <source>
        <dbReference type="ARBA" id="ARBA00022428"/>
    </source>
</evidence>
<dbReference type="GO" id="GO:0006631">
    <property type="term" value="P:fatty acid metabolic process"/>
    <property type="evidence" value="ECO:0007669"/>
    <property type="project" value="TreeGrafter"/>
</dbReference>
<keyword evidence="5" id="KW-0067">ATP-binding</keyword>
<dbReference type="Gene3D" id="3.40.50.12780">
    <property type="entry name" value="N-terminal domain of ligase-like"/>
    <property type="match status" value="1"/>
</dbReference>
<comment type="similarity">
    <text evidence="1">Belongs to the ATP-dependent AMP-binding enzyme family.</text>
</comment>
<dbReference type="GO" id="GO:0008756">
    <property type="term" value="F:o-succinylbenzoate-CoA ligase activity"/>
    <property type="evidence" value="ECO:0007669"/>
    <property type="project" value="InterPro"/>
</dbReference>
<gene>
    <name evidence="7" type="primary">menE</name>
    <name evidence="7" type="ORF">COW36_17445</name>
</gene>
<dbReference type="GO" id="GO:0031956">
    <property type="term" value="F:medium-chain fatty acid-CoA ligase activity"/>
    <property type="evidence" value="ECO:0007669"/>
    <property type="project" value="TreeGrafter"/>
</dbReference>
<dbReference type="GO" id="GO:0005524">
    <property type="term" value="F:ATP binding"/>
    <property type="evidence" value="ECO:0007669"/>
    <property type="project" value="UniProtKB-KW"/>
</dbReference>
<dbReference type="CDD" id="cd17630">
    <property type="entry name" value="OSB_MenE-like"/>
    <property type="match status" value="1"/>
</dbReference>
<keyword evidence="3 7" id="KW-0436">Ligase</keyword>
<evidence type="ECO:0000256" key="1">
    <source>
        <dbReference type="ARBA" id="ARBA00006432"/>
    </source>
</evidence>
<evidence type="ECO:0000313" key="7">
    <source>
        <dbReference type="EMBL" id="PIW15206.1"/>
    </source>
</evidence>
<evidence type="ECO:0000313" key="8">
    <source>
        <dbReference type="Proteomes" id="UP000231019"/>
    </source>
</evidence>
<dbReference type="PANTHER" id="PTHR43201:SF8">
    <property type="entry name" value="ACYL-COA SYNTHETASE FAMILY MEMBER 3"/>
    <property type="match status" value="1"/>
</dbReference>
<dbReference type="PANTHER" id="PTHR43201">
    <property type="entry name" value="ACYL-COA SYNTHETASE"/>
    <property type="match status" value="1"/>
</dbReference>
<evidence type="ECO:0000256" key="4">
    <source>
        <dbReference type="ARBA" id="ARBA00022741"/>
    </source>
</evidence>
<evidence type="ECO:0000256" key="3">
    <source>
        <dbReference type="ARBA" id="ARBA00022598"/>
    </source>
</evidence>
<dbReference type="InterPro" id="IPR045851">
    <property type="entry name" value="AMP-bd_C_sf"/>
</dbReference>
<name>A0A2M7G0Q0_9BACT</name>
<dbReference type="AlphaFoldDB" id="A0A2M7G0Q0"/>
<keyword evidence="2" id="KW-0474">Menaquinone biosynthesis</keyword>
<dbReference type="Proteomes" id="UP000231019">
    <property type="component" value="Unassembled WGS sequence"/>
</dbReference>